<comment type="caution">
    <text evidence="14">The sequence shown here is derived from an EMBL/GenBank/DDBJ whole genome shotgun (WGS) entry which is preliminary data.</text>
</comment>
<sequence>MNTYKASFVLFLFCTLVCYTIANNDPKNDKKNYIILNHAADDDVDTTDDEKATATHKAMISTVADDADSRLVYSYNKVVNGFAAKLSDAEVQSMTKHPLFVRAIPADKPYKLLTTHTPEFLQLRGTNGLWQRTKNMGEGIIVGVLDTGATPGHPSFDDTGMPPPPKKWKGHCDFDKSACNNKLIGAKSFLKAGAEELKHLPPIDTNEHGTHTASTAAGAAVKNIDMLGIAMGEASGAAPRAHLAVYRVCAATACESPDIFKAIEEAVNDGCDVISLSLGIDGANPFYMDPVALGGFYAILKGVFVTTAAGNSGPNATTVSNYAPWLLTVAASTTDRKIPSSVKLGNGLVFDGESLNQPKNWTSTMLPVVYLLGSASKCVNGTLDSTQVRGKIVVCDRGVNGRVEKGKVVLGAGGAGMILVNLAEDASSTNADFHVLPASHVSYADGNKIKEYIRSTRQSTATFLFKGVQYNAPDAPSIAAFSSRGPSVISPLIIKPDITGPGVSILAGVPPMALPVQNTTVKFNFLSGTSMATPHLSGIAALIKKEHPNWSPAAIRSAMMTTADTTNRAGKPIMDQTGLPADAYAMGSGQVNPNKAMDPGLVYDLVPQDYINYLCGIGYKDKDVNAIIYPAPPIECAKVKAIPEEQLNYPSIAVSLVSPIKTISRAVTNVGDASASYKAVLAVPKGISIEVVPPILTFKALNETQSFQIIVKRLGVPVSKVMAGELKWVSPKYSVRSPIIVRT</sequence>
<keyword evidence="2 8" id="KW-0645">Protease</keyword>
<dbReference type="Gene3D" id="3.40.50.200">
    <property type="entry name" value="Peptidase S8/S53 domain"/>
    <property type="match status" value="1"/>
</dbReference>
<dbReference type="CDD" id="cd04852">
    <property type="entry name" value="Peptidases_S8_3"/>
    <property type="match status" value="1"/>
</dbReference>
<keyword evidence="15" id="KW-1185">Reference proteome</keyword>
<dbReference type="Gene3D" id="3.30.70.80">
    <property type="entry name" value="Peptidase S8 propeptide/proteinase inhibitor I9"/>
    <property type="match status" value="1"/>
</dbReference>
<feature type="domain" description="Subtilisin-like protease fibronectin type-III" evidence="13">
    <location>
        <begin position="646"/>
        <end position="741"/>
    </location>
</feature>
<keyword evidence="3 9" id="KW-0732">Signal</keyword>
<reference evidence="14" key="1">
    <citation type="submission" date="2022-08" db="EMBL/GenBank/DDBJ databases">
        <authorList>
            <person name="Marques A."/>
        </authorList>
    </citation>
    <scope>NUCLEOTIDE SEQUENCE</scope>
    <source>
        <strain evidence="14">RhyPub2mFocal</strain>
        <tissue evidence="14">Leaves</tissue>
    </source>
</reference>
<evidence type="ECO:0000259" key="12">
    <source>
        <dbReference type="Pfam" id="PF05922"/>
    </source>
</evidence>
<evidence type="ECO:0000256" key="5">
    <source>
        <dbReference type="ARBA" id="ARBA00022825"/>
    </source>
</evidence>
<name>A0AAV8BQD0_9POAL</name>
<dbReference type="EMBL" id="JAMFTS010000005">
    <property type="protein sequence ID" value="KAJ4745336.1"/>
    <property type="molecule type" value="Genomic_DNA"/>
</dbReference>
<dbReference type="PANTHER" id="PTHR10795">
    <property type="entry name" value="PROPROTEIN CONVERTASE SUBTILISIN/KEXIN"/>
    <property type="match status" value="1"/>
</dbReference>
<evidence type="ECO:0000259" key="10">
    <source>
        <dbReference type="Pfam" id="PF00082"/>
    </source>
</evidence>
<keyword evidence="5 8" id="KW-0720">Serine protease</keyword>
<gene>
    <name evidence="14" type="ORF">LUZ62_079741</name>
</gene>
<dbReference type="InterPro" id="IPR000209">
    <property type="entry name" value="Peptidase_S8/S53_dom"/>
</dbReference>
<feature type="active site" description="Charge relay system" evidence="7 8">
    <location>
        <position position="530"/>
    </location>
</feature>
<dbReference type="SUPFAM" id="SSF52743">
    <property type="entry name" value="Subtilisin-like"/>
    <property type="match status" value="1"/>
</dbReference>
<dbReference type="SUPFAM" id="SSF52025">
    <property type="entry name" value="PA domain"/>
    <property type="match status" value="1"/>
</dbReference>
<dbReference type="CDD" id="cd02120">
    <property type="entry name" value="PA_subtilisin_like"/>
    <property type="match status" value="1"/>
</dbReference>
<dbReference type="GO" id="GO:0004252">
    <property type="term" value="F:serine-type endopeptidase activity"/>
    <property type="evidence" value="ECO:0007669"/>
    <property type="project" value="UniProtKB-UniRule"/>
</dbReference>
<dbReference type="InterPro" id="IPR046450">
    <property type="entry name" value="PA_dom_sf"/>
</dbReference>
<dbReference type="Pfam" id="PF02225">
    <property type="entry name" value="PA"/>
    <property type="match status" value="1"/>
</dbReference>
<feature type="domain" description="Inhibitor I9" evidence="12">
    <location>
        <begin position="41"/>
        <end position="112"/>
    </location>
</feature>
<evidence type="ECO:0000313" key="14">
    <source>
        <dbReference type="EMBL" id="KAJ4745336.1"/>
    </source>
</evidence>
<dbReference type="Gene3D" id="2.60.40.2310">
    <property type="match status" value="1"/>
</dbReference>
<feature type="signal peptide" evidence="9">
    <location>
        <begin position="1"/>
        <end position="22"/>
    </location>
</feature>
<dbReference type="Gene3D" id="3.50.30.30">
    <property type="match status" value="1"/>
</dbReference>
<protein>
    <submittedName>
        <fullName evidence="14">Subtilisin-like serine protease</fullName>
    </submittedName>
</protein>
<comment type="similarity">
    <text evidence="1 8">Belongs to the peptidase S8 family.</text>
</comment>
<feature type="domain" description="PA" evidence="11">
    <location>
        <begin position="366"/>
        <end position="449"/>
    </location>
</feature>
<evidence type="ECO:0000256" key="9">
    <source>
        <dbReference type="SAM" id="SignalP"/>
    </source>
</evidence>
<dbReference type="Pfam" id="PF17766">
    <property type="entry name" value="fn3_6"/>
    <property type="match status" value="1"/>
</dbReference>
<dbReference type="InterPro" id="IPR036852">
    <property type="entry name" value="Peptidase_S8/S53_dom_sf"/>
</dbReference>
<dbReference type="FunFam" id="3.50.30.30:FF:000005">
    <property type="entry name" value="subtilisin-like protease SBT1.5"/>
    <property type="match status" value="1"/>
</dbReference>
<feature type="active site" description="Charge relay system" evidence="7 8">
    <location>
        <position position="208"/>
    </location>
</feature>
<keyword evidence="6" id="KW-0325">Glycoprotein</keyword>
<dbReference type="Proteomes" id="UP001140206">
    <property type="component" value="Chromosome 5"/>
</dbReference>
<evidence type="ECO:0000313" key="15">
    <source>
        <dbReference type="Proteomes" id="UP001140206"/>
    </source>
</evidence>
<dbReference type="Pfam" id="PF00082">
    <property type="entry name" value="Peptidase_S8"/>
    <property type="match status" value="1"/>
</dbReference>
<dbReference type="Pfam" id="PF05922">
    <property type="entry name" value="Inhibitor_I9"/>
    <property type="match status" value="1"/>
</dbReference>
<dbReference type="InterPro" id="IPR037045">
    <property type="entry name" value="S8pro/Inhibitor_I9_sf"/>
</dbReference>
<evidence type="ECO:0000256" key="8">
    <source>
        <dbReference type="PROSITE-ProRule" id="PRU01240"/>
    </source>
</evidence>
<evidence type="ECO:0000256" key="6">
    <source>
        <dbReference type="ARBA" id="ARBA00023180"/>
    </source>
</evidence>
<evidence type="ECO:0000256" key="7">
    <source>
        <dbReference type="PIRSR" id="PIRSR615500-1"/>
    </source>
</evidence>
<evidence type="ECO:0000259" key="13">
    <source>
        <dbReference type="Pfam" id="PF17766"/>
    </source>
</evidence>
<evidence type="ECO:0000256" key="3">
    <source>
        <dbReference type="ARBA" id="ARBA00022729"/>
    </source>
</evidence>
<evidence type="ECO:0000256" key="1">
    <source>
        <dbReference type="ARBA" id="ARBA00011073"/>
    </source>
</evidence>
<evidence type="ECO:0000256" key="2">
    <source>
        <dbReference type="ARBA" id="ARBA00022670"/>
    </source>
</evidence>
<dbReference type="InterPro" id="IPR003137">
    <property type="entry name" value="PA_domain"/>
</dbReference>
<feature type="chain" id="PRO_5043686923" evidence="9">
    <location>
        <begin position="23"/>
        <end position="743"/>
    </location>
</feature>
<dbReference type="GO" id="GO:0006508">
    <property type="term" value="P:proteolysis"/>
    <property type="evidence" value="ECO:0007669"/>
    <property type="project" value="UniProtKB-KW"/>
</dbReference>
<feature type="active site" description="Charge relay system" evidence="7 8">
    <location>
        <position position="146"/>
    </location>
</feature>
<dbReference type="InterPro" id="IPR045051">
    <property type="entry name" value="SBT"/>
</dbReference>
<evidence type="ECO:0000259" key="11">
    <source>
        <dbReference type="Pfam" id="PF02225"/>
    </source>
</evidence>
<proteinExistence type="inferred from homology"/>
<keyword evidence="4 8" id="KW-0378">Hydrolase</keyword>
<dbReference type="InterPro" id="IPR034197">
    <property type="entry name" value="Peptidases_S8_3"/>
</dbReference>
<feature type="domain" description="Peptidase S8/S53" evidence="10">
    <location>
        <begin position="137"/>
        <end position="567"/>
    </location>
</feature>
<dbReference type="InterPro" id="IPR041469">
    <property type="entry name" value="Subtilisin-like_FN3"/>
</dbReference>
<organism evidence="14 15">
    <name type="scientific">Rhynchospora pubera</name>
    <dbReference type="NCBI Taxonomy" id="906938"/>
    <lineage>
        <taxon>Eukaryota</taxon>
        <taxon>Viridiplantae</taxon>
        <taxon>Streptophyta</taxon>
        <taxon>Embryophyta</taxon>
        <taxon>Tracheophyta</taxon>
        <taxon>Spermatophyta</taxon>
        <taxon>Magnoliopsida</taxon>
        <taxon>Liliopsida</taxon>
        <taxon>Poales</taxon>
        <taxon>Cyperaceae</taxon>
        <taxon>Cyperoideae</taxon>
        <taxon>Rhynchosporeae</taxon>
        <taxon>Rhynchospora</taxon>
    </lineage>
</organism>
<evidence type="ECO:0000256" key="4">
    <source>
        <dbReference type="ARBA" id="ARBA00022801"/>
    </source>
</evidence>
<dbReference type="InterPro" id="IPR015500">
    <property type="entry name" value="Peptidase_S8_subtilisin-rel"/>
</dbReference>
<dbReference type="AlphaFoldDB" id="A0AAV8BQD0"/>
<accession>A0AAV8BQD0</accession>
<dbReference type="PROSITE" id="PS51892">
    <property type="entry name" value="SUBTILASE"/>
    <property type="match status" value="1"/>
</dbReference>
<dbReference type="PRINTS" id="PR00723">
    <property type="entry name" value="SUBTILISIN"/>
</dbReference>
<dbReference type="InterPro" id="IPR010259">
    <property type="entry name" value="S8pro/Inhibitor_I9"/>
</dbReference>